<proteinExistence type="predicted"/>
<evidence type="ECO:0000256" key="1">
    <source>
        <dbReference type="SAM" id="MobiDB-lite"/>
    </source>
</evidence>
<feature type="compositionally biased region" description="Polar residues" evidence="1">
    <location>
        <begin position="135"/>
        <end position="158"/>
    </location>
</feature>
<dbReference type="EMBL" id="SKBN01000433">
    <property type="protein sequence ID" value="TGJ78208.1"/>
    <property type="molecule type" value="Genomic_DNA"/>
</dbReference>
<reference evidence="2 3" key="1">
    <citation type="submission" date="2019-03" db="EMBL/GenBank/DDBJ databases">
        <title>Draft genome sequence of Xylaria hypoxylon DSM 108379, a ubiquitous saprotrophic-parasitic fungi on hardwood.</title>
        <authorList>
            <person name="Buettner E."/>
            <person name="Leonhardt S."/>
            <person name="Gebauer A.M."/>
            <person name="Liers C."/>
            <person name="Hofrichter M."/>
            <person name="Kellner H."/>
        </authorList>
    </citation>
    <scope>NUCLEOTIDE SEQUENCE [LARGE SCALE GENOMIC DNA]</scope>
    <source>
        <strain evidence="2 3">DSM 108379</strain>
    </source>
</reference>
<sequence length="181" mass="20666">MGRARKKSRRSRFNPKNSNDNGSRHNLDRDDDFIMRGVEHNNHALPNQRRGREYSNNSNNNGESRDGRASKKGNPLSSFDKNPFTPPNMDEATYQDEQGSRFQQPRNRNRNRTRNRNQQGYDNYSRHQDGPHNTLPANNDGTNNHAQGQRRTQKKNIFTPSITPPPPPSPQPSSQAGPGRP</sequence>
<dbReference type="OrthoDB" id="4773763at2759"/>
<protein>
    <submittedName>
        <fullName evidence="2">Uncharacterized protein</fullName>
    </submittedName>
</protein>
<name>A0A4Z0YE55_9PEZI</name>
<evidence type="ECO:0000313" key="2">
    <source>
        <dbReference type="EMBL" id="TGJ78208.1"/>
    </source>
</evidence>
<dbReference type="AlphaFoldDB" id="A0A4Z0YE55"/>
<comment type="caution">
    <text evidence="2">The sequence shown here is derived from an EMBL/GenBank/DDBJ whole genome shotgun (WGS) entry which is preliminary data.</text>
</comment>
<organism evidence="2 3">
    <name type="scientific">Xylaria hypoxylon</name>
    <dbReference type="NCBI Taxonomy" id="37992"/>
    <lineage>
        <taxon>Eukaryota</taxon>
        <taxon>Fungi</taxon>
        <taxon>Dikarya</taxon>
        <taxon>Ascomycota</taxon>
        <taxon>Pezizomycotina</taxon>
        <taxon>Sordariomycetes</taxon>
        <taxon>Xylariomycetidae</taxon>
        <taxon>Xylariales</taxon>
        <taxon>Xylariaceae</taxon>
        <taxon>Xylaria</taxon>
    </lineage>
</organism>
<keyword evidence="3" id="KW-1185">Reference proteome</keyword>
<feature type="compositionally biased region" description="Low complexity" evidence="1">
    <location>
        <begin position="172"/>
        <end position="181"/>
    </location>
</feature>
<feature type="compositionally biased region" description="Basic and acidic residues" evidence="1">
    <location>
        <begin position="22"/>
        <end position="42"/>
    </location>
</feature>
<gene>
    <name evidence="2" type="ORF">E0Z10_g10557</name>
</gene>
<feature type="non-terminal residue" evidence="2">
    <location>
        <position position="181"/>
    </location>
</feature>
<feature type="compositionally biased region" description="Pro residues" evidence="1">
    <location>
        <begin position="162"/>
        <end position="171"/>
    </location>
</feature>
<evidence type="ECO:0000313" key="3">
    <source>
        <dbReference type="Proteomes" id="UP000297716"/>
    </source>
</evidence>
<accession>A0A4Z0YE55</accession>
<feature type="region of interest" description="Disordered" evidence="1">
    <location>
        <begin position="1"/>
        <end position="181"/>
    </location>
</feature>
<feature type="compositionally biased region" description="Basic residues" evidence="1">
    <location>
        <begin position="1"/>
        <end position="13"/>
    </location>
</feature>
<dbReference type="Proteomes" id="UP000297716">
    <property type="component" value="Unassembled WGS sequence"/>
</dbReference>